<gene>
    <name evidence="3" type="ORF">SPSIL_038980</name>
</gene>
<keyword evidence="4" id="KW-1185">Reference proteome</keyword>
<dbReference type="Pfam" id="PF01381">
    <property type="entry name" value="HTH_3"/>
    <property type="match status" value="1"/>
</dbReference>
<organism evidence="3 4">
    <name type="scientific">Sporomusa silvacetica DSM 10669</name>
    <dbReference type="NCBI Taxonomy" id="1123289"/>
    <lineage>
        <taxon>Bacteria</taxon>
        <taxon>Bacillati</taxon>
        <taxon>Bacillota</taxon>
        <taxon>Negativicutes</taxon>
        <taxon>Selenomonadales</taxon>
        <taxon>Sporomusaceae</taxon>
        <taxon>Sporomusa</taxon>
    </lineage>
</organism>
<name>A0ABZ3IQJ0_9FIRM</name>
<dbReference type="EMBL" id="CP155573">
    <property type="protein sequence ID" value="XFO67679.1"/>
    <property type="molecule type" value="Genomic_DNA"/>
</dbReference>
<dbReference type="CDD" id="cd00093">
    <property type="entry name" value="HTH_XRE"/>
    <property type="match status" value="1"/>
</dbReference>
<dbReference type="Proteomes" id="UP000216752">
    <property type="component" value="Chromosome"/>
</dbReference>
<dbReference type="RefSeq" id="WP_094607322.1">
    <property type="nucleotide sequence ID" value="NZ_CP155573.1"/>
</dbReference>
<dbReference type="SUPFAM" id="SSF47413">
    <property type="entry name" value="lambda repressor-like DNA-binding domains"/>
    <property type="match status" value="1"/>
</dbReference>
<dbReference type="PANTHER" id="PTHR46797:SF1">
    <property type="entry name" value="METHYLPHOSPHONATE SYNTHASE"/>
    <property type="match status" value="1"/>
</dbReference>
<sequence length="184" mass="21694">MQKILKDLNNSIKIREVDILGGKQRMKFGDKVRYIRNRFSLTTDQLAKLLNVTQSYISHIENNRRQLSRDKIVILARKLNTPVEFFLRDDLNTLEEIGFEEKFRAMLNDEKYVNYFVVVNKAVDASISPEELDQAIEFLKKYNKAQDQMIQLFEKEPKNPAYKSTEREVEANSRKNPLAFIRCD</sequence>
<evidence type="ECO:0000259" key="2">
    <source>
        <dbReference type="PROSITE" id="PS50943"/>
    </source>
</evidence>
<proteinExistence type="predicted"/>
<evidence type="ECO:0000313" key="4">
    <source>
        <dbReference type="Proteomes" id="UP000216752"/>
    </source>
</evidence>
<reference evidence="3" key="1">
    <citation type="submission" date="2024-05" db="EMBL/GenBank/DDBJ databases">
        <title>Isolation and characterization of Sporomusa carbonis sp. nov., a carboxydotrophic hydrogenogen in the genus of Sporomusa isolated from a charcoal burning pile.</title>
        <authorList>
            <person name="Boeer T."/>
            <person name="Rosenbaum F."/>
            <person name="Eysell L."/>
            <person name="Mueller V."/>
            <person name="Daniel R."/>
            <person name="Poehlein A."/>
        </authorList>
    </citation>
    <scope>NUCLEOTIDE SEQUENCE [LARGE SCALE GENOMIC DNA]</scope>
    <source>
        <strain evidence="3">DSM 10669</strain>
    </source>
</reference>
<dbReference type="InterPro" id="IPR010982">
    <property type="entry name" value="Lambda_DNA-bd_dom_sf"/>
</dbReference>
<keyword evidence="1" id="KW-0238">DNA-binding</keyword>
<accession>A0ABZ3IQJ0</accession>
<dbReference type="SMART" id="SM00530">
    <property type="entry name" value="HTH_XRE"/>
    <property type="match status" value="1"/>
</dbReference>
<dbReference type="InterPro" id="IPR050807">
    <property type="entry name" value="TransReg_Diox_bact_type"/>
</dbReference>
<evidence type="ECO:0000313" key="3">
    <source>
        <dbReference type="EMBL" id="XFO67679.1"/>
    </source>
</evidence>
<protein>
    <recommendedName>
        <fullName evidence="2">HTH cro/C1-type domain-containing protein</fullName>
    </recommendedName>
</protein>
<feature type="domain" description="HTH cro/C1-type" evidence="2">
    <location>
        <begin position="32"/>
        <end position="86"/>
    </location>
</feature>
<dbReference type="InterPro" id="IPR001387">
    <property type="entry name" value="Cro/C1-type_HTH"/>
</dbReference>
<dbReference type="PANTHER" id="PTHR46797">
    <property type="entry name" value="HTH-TYPE TRANSCRIPTIONAL REGULATOR"/>
    <property type="match status" value="1"/>
</dbReference>
<dbReference type="PROSITE" id="PS50943">
    <property type="entry name" value="HTH_CROC1"/>
    <property type="match status" value="1"/>
</dbReference>
<dbReference type="Gene3D" id="1.10.260.40">
    <property type="entry name" value="lambda repressor-like DNA-binding domains"/>
    <property type="match status" value="1"/>
</dbReference>
<evidence type="ECO:0000256" key="1">
    <source>
        <dbReference type="ARBA" id="ARBA00023125"/>
    </source>
</evidence>